<dbReference type="SMART" id="SM01134">
    <property type="entry name" value="DeoRC"/>
    <property type="match status" value="1"/>
</dbReference>
<name>A0ABV7IZM8_9RHOB</name>
<evidence type="ECO:0000313" key="6">
    <source>
        <dbReference type="EMBL" id="MFC3181951.1"/>
    </source>
</evidence>
<protein>
    <submittedName>
        <fullName evidence="6">DeoR/GlpR family DNA-binding transcription regulator</fullName>
    </submittedName>
</protein>
<feature type="domain" description="DeoR-like transcriptional repressor C-terminal sensor" evidence="4">
    <location>
        <begin position="76"/>
        <end position="233"/>
    </location>
</feature>
<proteinExistence type="predicted"/>
<keyword evidence="2 6" id="KW-0238">DNA-binding</keyword>
<dbReference type="SUPFAM" id="SSF100950">
    <property type="entry name" value="NagB/RpiA/CoA transferase-like"/>
    <property type="match status" value="1"/>
</dbReference>
<evidence type="ECO:0000313" key="7">
    <source>
        <dbReference type="Proteomes" id="UP001595547"/>
    </source>
</evidence>
<dbReference type="InterPro" id="IPR018356">
    <property type="entry name" value="Tscrpt_reg_HTH_DeoR_CS"/>
</dbReference>
<dbReference type="Pfam" id="PF08220">
    <property type="entry name" value="HTH_DeoR"/>
    <property type="match status" value="1"/>
</dbReference>
<reference evidence="7" key="1">
    <citation type="journal article" date="2019" name="Int. J. Syst. Evol. Microbiol.">
        <title>The Global Catalogue of Microorganisms (GCM) 10K type strain sequencing project: providing services to taxonomists for standard genome sequencing and annotation.</title>
        <authorList>
            <consortium name="The Broad Institute Genomics Platform"/>
            <consortium name="The Broad Institute Genome Sequencing Center for Infectious Disease"/>
            <person name="Wu L."/>
            <person name="Ma J."/>
        </authorList>
    </citation>
    <scope>NUCLEOTIDE SEQUENCE [LARGE SCALE GENOMIC DNA]</scope>
    <source>
        <strain evidence="7">KCTC 52039</strain>
    </source>
</reference>
<dbReference type="Pfam" id="PF00455">
    <property type="entry name" value="DeoRC"/>
    <property type="match status" value="1"/>
</dbReference>
<dbReference type="Gene3D" id="3.40.50.1360">
    <property type="match status" value="1"/>
</dbReference>
<dbReference type="InterPro" id="IPR050313">
    <property type="entry name" value="Carb_Metab_HTH_regulators"/>
</dbReference>
<dbReference type="EMBL" id="JBHRTO010000001">
    <property type="protein sequence ID" value="MFC3181951.1"/>
    <property type="molecule type" value="Genomic_DNA"/>
</dbReference>
<organism evidence="6 7">
    <name type="scientific">Cypionkella sinensis</name>
    <dbReference type="NCBI Taxonomy" id="1756043"/>
    <lineage>
        <taxon>Bacteria</taxon>
        <taxon>Pseudomonadati</taxon>
        <taxon>Pseudomonadota</taxon>
        <taxon>Alphaproteobacteria</taxon>
        <taxon>Rhodobacterales</taxon>
        <taxon>Paracoccaceae</taxon>
        <taxon>Cypionkella</taxon>
    </lineage>
</organism>
<keyword evidence="1" id="KW-0805">Transcription regulation</keyword>
<evidence type="ECO:0000259" key="5">
    <source>
        <dbReference type="Pfam" id="PF08220"/>
    </source>
</evidence>
<keyword evidence="7" id="KW-1185">Reference proteome</keyword>
<feature type="domain" description="HTH deoR-type" evidence="5">
    <location>
        <begin position="7"/>
        <end position="41"/>
    </location>
</feature>
<accession>A0ABV7IZM8</accession>
<dbReference type="PANTHER" id="PTHR30363">
    <property type="entry name" value="HTH-TYPE TRANSCRIPTIONAL REGULATOR SRLR-RELATED"/>
    <property type="match status" value="1"/>
</dbReference>
<evidence type="ECO:0000256" key="3">
    <source>
        <dbReference type="ARBA" id="ARBA00023163"/>
    </source>
</evidence>
<dbReference type="InterPro" id="IPR014036">
    <property type="entry name" value="DeoR-like_C"/>
</dbReference>
<dbReference type="Proteomes" id="UP001595547">
    <property type="component" value="Unassembled WGS sequence"/>
</dbReference>
<evidence type="ECO:0000256" key="2">
    <source>
        <dbReference type="ARBA" id="ARBA00023125"/>
    </source>
</evidence>
<evidence type="ECO:0000256" key="1">
    <source>
        <dbReference type="ARBA" id="ARBA00023015"/>
    </source>
</evidence>
<dbReference type="InterPro" id="IPR037171">
    <property type="entry name" value="NagB/RpiA_transferase-like"/>
</dbReference>
<comment type="caution">
    <text evidence="6">The sequence shown here is derived from an EMBL/GenBank/DDBJ whole genome shotgun (WGS) entry which is preliminary data.</text>
</comment>
<sequence length="243" mass="26114">MTAKDRRIMALSLALAERKVIHLKEAAALMQVSEMTVRRDVAANPDLFGTLGAHIIPAGRPDLEAPYAIDRAAESHSAAKKQASINALRYLQPDETVFIDCGSTLTHLVDLIPADTRLTVVCYAFNTADRLISKQNVTLILLGGVYHPASASFAGASGADTLNALGINAAFLSASGVDQQRGVSCEQFHEVPIKRKAMEKAQRRYLVCDSSKIGRVRPAHFADIGDFDAVITETGEMPLVGKA</sequence>
<keyword evidence="3" id="KW-0804">Transcription</keyword>
<dbReference type="PROSITE" id="PS00894">
    <property type="entry name" value="HTH_DEOR_1"/>
    <property type="match status" value="1"/>
</dbReference>
<dbReference type="GO" id="GO:0003677">
    <property type="term" value="F:DNA binding"/>
    <property type="evidence" value="ECO:0007669"/>
    <property type="project" value="UniProtKB-KW"/>
</dbReference>
<dbReference type="PANTHER" id="PTHR30363:SF8">
    <property type="entry name" value="DEOXYRIBOSE OPERON REPRESSOR"/>
    <property type="match status" value="1"/>
</dbReference>
<evidence type="ECO:0000259" key="4">
    <source>
        <dbReference type="Pfam" id="PF00455"/>
    </source>
</evidence>
<dbReference type="RefSeq" id="WP_380073532.1">
    <property type="nucleotide sequence ID" value="NZ_JBHRTO010000001.1"/>
</dbReference>
<dbReference type="InterPro" id="IPR001034">
    <property type="entry name" value="DeoR_HTH"/>
</dbReference>
<gene>
    <name evidence="6" type="ORF">ACFOGH_13190</name>
</gene>